<dbReference type="EMBL" id="AILX01000041">
    <property type="protein sequence ID" value="EJF82544.1"/>
    <property type="molecule type" value="Genomic_DNA"/>
</dbReference>
<sequence length="74" mass="9085">MFPVRRLKNLVTVKRTRIFHKLSLYFLAKDIFENIAIYVRFRNLFLFEDIVYTPLLLKYLSVLEIFSFEQNESY</sequence>
<dbReference type="Proteomes" id="UP000002646">
    <property type="component" value="Unassembled WGS sequence"/>
</dbReference>
<evidence type="ECO:0000313" key="1">
    <source>
        <dbReference type="EMBL" id="EJF82544.1"/>
    </source>
</evidence>
<dbReference type="HOGENOM" id="CLU_2680241_0_0_5"/>
<gene>
    <name evidence="1" type="ORF">MCW_01654</name>
</gene>
<evidence type="ECO:0000313" key="2">
    <source>
        <dbReference type="Proteomes" id="UP000002646"/>
    </source>
</evidence>
<name>J0QI39_9HYPH</name>
<comment type="caution">
    <text evidence="1">The sequence shown here is derived from an EMBL/GenBank/DDBJ whole genome shotgun (WGS) entry which is preliminary data.</text>
</comment>
<organism evidence="1 2">
    <name type="scientific">Cardidatus Bartonella washoeensis 085-0475</name>
    <dbReference type="NCBI Taxonomy" id="1094564"/>
    <lineage>
        <taxon>Bacteria</taxon>
        <taxon>Pseudomonadati</taxon>
        <taxon>Pseudomonadota</taxon>
        <taxon>Alphaproteobacteria</taxon>
        <taxon>Hyphomicrobiales</taxon>
        <taxon>Bartonellaceae</taxon>
        <taxon>Bartonella</taxon>
    </lineage>
</organism>
<reference evidence="1 2" key="1">
    <citation type="submission" date="2012-03" db="EMBL/GenBank/DDBJ databases">
        <title>The Genome Sequence of Bartonella washoensis 085-0475.</title>
        <authorList>
            <consortium name="The Broad Institute Genome Sequencing Platform"/>
            <consortium name="The Broad Institute Genome Sequencing Center for Infectious Disease"/>
            <person name="Feldgarden M."/>
            <person name="Kirby J."/>
            <person name="Kosoy M."/>
            <person name="Birtles R."/>
            <person name="Probert W.S."/>
            <person name="Chiaraviglio L."/>
            <person name="Young S.K."/>
            <person name="Zeng Q."/>
            <person name="Gargeya S."/>
            <person name="Fitzgerald M."/>
            <person name="Haas B."/>
            <person name="Abouelleil A."/>
            <person name="Alvarado L."/>
            <person name="Arachchi H.M."/>
            <person name="Berlin A."/>
            <person name="Chapman S.B."/>
            <person name="Gearin G."/>
            <person name="Goldberg J."/>
            <person name="Griggs A."/>
            <person name="Gujja S."/>
            <person name="Hansen M."/>
            <person name="Heiman D."/>
            <person name="Howarth C."/>
            <person name="Larimer J."/>
            <person name="Lui A."/>
            <person name="MacDonald P.J.P."/>
            <person name="McCowen C."/>
            <person name="Montmayeur A."/>
            <person name="Murphy C."/>
            <person name="Neiman D."/>
            <person name="Pearson M."/>
            <person name="Priest M."/>
            <person name="Roberts A."/>
            <person name="Saif S."/>
            <person name="Shea T."/>
            <person name="Sisk P."/>
            <person name="Stolte C."/>
            <person name="Sykes S."/>
            <person name="Wortman J."/>
            <person name="Nusbaum C."/>
            <person name="Birren B."/>
        </authorList>
    </citation>
    <scope>NUCLEOTIDE SEQUENCE [LARGE SCALE GENOMIC DNA]</scope>
    <source>
        <strain evidence="1 2">085-0475</strain>
    </source>
</reference>
<dbReference type="AlphaFoldDB" id="J0QI39"/>
<accession>J0QI39</accession>
<proteinExistence type="predicted"/>
<protein>
    <submittedName>
        <fullName evidence="1">Uncharacterized protein</fullName>
    </submittedName>
</protein>